<name>A0A8S9TKW4_PHYIN</name>
<accession>A0A8S9TKW4</accession>
<reference evidence="1" key="1">
    <citation type="submission" date="2020-03" db="EMBL/GenBank/DDBJ databases">
        <title>Hybrid Assembly of Korean Phytophthora infestans isolates.</title>
        <authorList>
            <person name="Prokchorchik M."/>
            <person name="Lee Y."/>
            <person name="Seo J."/>
            <person name="Cho J.-H."/>
            <person name="Park Y.-E."/>
            <person name="Jang D.-C."/>
            <person name="Im J.-S."/>
            <person name="Choi J.-G."/>
            <person name="Park H.-J."/>
            <person name="Lee G.-B."/>
            <person name="Lee Y.-G."/>
            <person name="Hong S.-Y."/>
            <person name="Cho K."/>
            <person name="Sohn K.H."/>
        </authorList>
    </citation>
    <scope>NUCLEOTIDE SEQUENCE</scope>
    <source>
        <strain evidence="1">KR_2_A2</strain>
    </source>
</reference>
<gene>
    <name evidence="1" type="ORF">GN958_ATG21111</name>
</gene>
<dbReference type="Proteomes" id="UP000704712">
    <property type="component" value="Unassembled WGS sequence"/>
</dbReference>
<protein>
    <submittedName>
        <fullName evidence="1">Uncharacterized protein</fullName>
    </submittedName>
</protein>
<evidence type="ECO:0000313" key="2">
    <source>
        <dbReference type="Proteomes" id="UP000704712"/>
    </source>
</evidence>
<comment type="caution">
    <text evidence="1">The sequence shown here is derived from an EMBL/GenBank/DDBJ whole genome shotgun (WGS) entry which is preliminary data.</text>
</comment>
<proteinExistence type="predicted"/>
<dbReference type="EMBL" id="JAACNO010002937">
    <property type="protein sequence ID" value="KAF4129616.1"/>
    <property type="molecule type" value="Genomic_DNA"/>
</dbReference>
<evidence type="ECO:0000313" key="1">
    <source>
        <dbReference type="EMBL" id="KAF4129616.1"/>
    </source>
</evidence>
<dbReference type="AlphaFoldDB" id="A0A8S9TKW4"/>
<organism evidence="1 2">
    <name type="scientific">Phytophthora infestans</name>
    <name type="common">Potato late blight agent</name>
    <name type="synonym">Botrytis infestans</name>
    <dbReference type="NCBI Taxonomy" id="4787"/>
    <lineage>
        <taxon>Eukaryota</taxon>
        <taxon>Sar</taxon>
        <taxon>Stramenopiles</taxon>
        <taxon>Oomycota</taxon>
        <taxon>Peronosporomycetes</taxon>
        <taxon>Peronosporales</taxon>
        <taxon>Peronosporaceae</taxon>
        <taxon>Phytophthora</taxon>
    </lineage>
</organism>
<sequence>MDLSVYDNSMLLESLKAYVVSKSALTSCTLCSEPVPHNMRTKLLLCMCTACKAPLTHVIH</sequence>